<name>A0ABW2CL82_9ACTN</name>
<dbReference type="SUPFAM" id="SSF56112">
    <property type="entry name" value="Protein kinase-like (PK-like)"/>
    <property type="match status" value="1"/>
</dbReference>
<dbReference type="CDD" id="cd05121">
    <property type="entry name" value="ABC1_ADCK3-like"/>
    <property type="match status" value="1"/>
</dbReference>
<dbReference type="InterPro" id="IPR050154">
    <property type="entry name" value="UbiB_kinase"/>
</dbReference>
<gene>
    <name evidence="3" type="ORF">ACFQKB_19225</name>
</gene>
<keyword evidence="4" id="KW-1185">Reference proteome</keyword>
<evidence type="ECO:0000259" key="2">
    <source>
        <dbReference type="Pfam" id="PF03109"/>
    </source>
</evidence>
<organism evidence="3 4">
    <name type="scientific">Actinomadura yumaensis</name>
    <dbReference type="NCBI Taxonomy" id="111807"/>
    <lineage>
        <taxon>Bacteria</taxon>
        <taxon>Bacillati</taxon>
        <taxon>Actinomycetota</taxon>
        <taxon>Actinomycetes</taxon>
        <taxon>Streptosporangiales</taxon>
        <taxon>Thermomonosporaceae</taxon>
        <taxon>Actinomadura</taxon>
    </lineage>
</organism>
<reference evidence="4" key="1">
    <citation type="journal article" date="2019" name="Int. J. Syst. Evol. Microbiol.">
        <title>The Global Catalogue of Microorganisms (GCM) 10K type strain sequencing project: providing services to taxonomists for standard genome sequencing and annotation.</title>
        <authorList>
            <consortium name="The Broad Institute Genomics Platform"/>
            <consortium name="The Broad Institute Genome Sequencing Center for Infectious Disease"/>
            <person name="Wu L."/>
            <person name="Ma J."/>
        </authorList>
    </citation>
    <scope>NUCLEOTIDE SEQUENCE [LARGE SCALE GENOMIC DNA]</scope>
    <source>
        <strain evidence="4">JCM 3369</strain>
    </source>
</reference>
<dbReference type="Pfam" id="PF03109">
    <property type="entry name" value="ABC1"/>
    <property type="match status" value="1"/>
</dbReference>
<evidence type="ECO:0000313" key="4">
    <source>
        <dbReference type="Proteomes" id="UP001596380"/>
    </source>
</evidence>
<dbReference type="InterPro" id="IPR011009">
    <property type="entry name" value="Kinase-like_dom_sf"/>
</dbReference>
<proteinExistence type="inferred from homology"/>
<dbReference type="InterPro" id="IPR004147">
    <property type="entry name" value="ABC1_dom"/>
</dbReference>
<dbReference type="PANTHER" id="PTHR10566:SF113">
    <property type="entry name" value="PROTEIN ACTIVITY OF BC1 COMPLEX KINASE 7, CHLOROPLASTIC"/>
    <property type="match status" value="1"/>
</dbReference>
<protein>
    <submittedName>
        <fullName evidence="3">ABC1 kinase family protein</fullName>
    </submittedName>
</protein>
<dbReference type="GO" id="GO:0016301">
    <property type="term" value="F:kinase activity"/>
    <property type="evidence" value="ECO:0007669"/>
    <property type="project" value="UniProtKB-KW"/>
</dbReference>
<evidence type="ECO:0000256" key="1">
    <source>
        <dbReference type="ARBA" id="ARBA00009670"/>
    </source>
</evidence>
<dbReference type="PANTHER" id="PTHR10566">
    <property type="entry name" value="CHAPERONE-ACTIVITY OF BC1 COMPLEX CABC1 -RELATED"/>
    <property type="match status" value="1"/>
</dbReference>
<dbReference type="RefSeq" id="WP_206681324.1">
    <property type="nucleotide sequence ID" value="NZ_JBHSXS010000010.1"/>
</dbReference>
<feature type="domain" description="ABC1 atypical kinase-like" evidence="2">
    <location>
        <begin position="79"/>
        <end position="321"/>
    </location>
</feature>
<dbReference type="EMBL" id="JBHSXS010000010">
    <property type="protein sequence ID" value="MFC6881893.1"/>
    <property type="molecule type" value="Genomic_DNA"/>
</dbReference>
<sequence>MDLVRERLLMRLARLLAADWVASRDETGPRGREQRGHARAVEARRTMERLGPFYIKVGQVLATRPDFVSRTMMRELALLQDTVRAAPFPMFEQVLDQELDGGWRRHFRRIDSAAPLGSASLAQVYRVVLRDGRPAVVKVQRPGARAAVLREMAAFRRVVAVATRLASPRVNAIVDARATLAVIFDAMGPELDFTAEAAAMEQAGRAASGFELVAVPRVITATPRMLVQSEAPGRSIRHVRREDFTDAQRGRIGRQLLEFSYHSVFVERVFHADPHPGNVFVHPELGATVIDWGMVGRIDRGLSVQGLLTLVNVAQNDARAAARGWVQMGHATRWADLSGFTEDMRRIVPQVVGRSLADLNFGVVLMDVLRSAARHGIRSSSMVGIVGKAFANVEGSVRCLAPELSAIEAFEDALPGIARALADEALSKRYLARQVLDLALLGDSALDQTRAVLAEAAGRDLTINIGTGVSGSGRDPRPAVRATAAGLAAAAIWRLCRDRGEEA</sequence>
<accession>A0ABW2CL82</accession>
<keyword evidence="3" id="KW-0808">Transferase</keyword>
<evidence type="ECO:0000313" key="3">
    <source>
        <dbReference type="EMBL" id="MFC6881893.1"/>
    </source>
</evidence>
<comment type="caution">
    <text evidence="3">The sequence shown here is derived from an EMBL/GenBank/DDBJ whole genome shotgun (WGS) entry which is preliminary data.</text>
</comment>
<comment type="similarity">
    <text evidence="1">Belongs to the protein kinase superfamily. ADCK protein kinase family.</text>
</comment>
<dbReference type="Proteomes" id="UP001596380">
    <property type="component" value="Unassembled WGS sequence"/>
</dbReference>
<keyword evidence="3" id="KW-0418">Kinase</keyword>